<gene>
    <name evidence="1" type="ORF">J34TS1_28300</name>
</gene>
<name>A0A919YF96_9BACL</name>
<dbReference type="RefSeq" id="WP_212978788.1">
    <property type="nucleotide sequence ID" value="NZ_AP025343.1"/>
</dbReference>
<proteinExistence type="predicted"/>
<keyword evidence="2" id="KW-1185">Reference proteome</keyword>
<evidence type="ECO:0000313" key="1">
    <source>
        <dbReference type="EMBL" id="GIO48065.1"/>
    </source>
</evidence>
<protein>
    <submittedName>
        <fullName evidence="1">Uncharacterized protein</fullName>
    </submittedName>
</protein>
<accession>A0A919YF96</accession>
<sequence>MKVKNRLIANGIPHRSRIVNWGSKQNMLQTRKMEYSIYVAKEDEQSAAEASSK</sequence>
<dbReference type="EMBL" id="BORT01000011">
    <property type="protein sequence ID" value="GIO48065.1"/>
    <property type="molecule type" value="Genomic_DNA"/>
</dbReference>
<reference evidence="1 2" key="1">
    <citation type="submission" date="2021-03" db="EMBL/GenBank/DDBJ databases">
        <title>Antimicrobial resistance genes in bacteria isolated from Japanese honey, and their potential for conferring macrolide and lincosamide resistance in the American foulbrood pathogen Paenibacillus larvae.</title>
        <authorList>
            <person name="Okamoto M."/>
            <person name="Kumagai M."/>
            <person name="Kanamori H."/>
            <person name="Takamatsu D."/>
        </authorList>
    </citation>
    <scope>NUCLEOTIDE SEQUENCE [LARGE SCALE GENOMIC DNA]</scope>
    <source>
        <strain evidence="1 2">J34TS1</strain>
    </source>
</reference>
<dbReference type="Proteomes" id="UP000682811">
    <property type="component" value="Unassembled WGS sequence"/>
</dbReference>
<dbReference type="AlphaFoldDB" id="A0A919YF96"/>
<organism evidence="1 2">
    <name type="scientific">Paenibacillus azoreducens</name>
    <dbReference type="NCBI Taxonomy" id="116718"/>
    <lineage>
        <taxon>Bacteria</taxon>
        <taxon>Bacillati</taxon>
        <taxon>Bacillota</taxon>
        <taxon>Bacilli</taxon>
        <taxon>Bacillales</taxon>
        <taxon>Paenibacillaceae</taxon>
        <taxon>Paenibacillus</taxon>
    </lineage>
</organism>
<evidence type="ECO:0000313" key="2">
    <source>
        <dbReference type="Proteomes" id="UP000682811"/>
    </source>
</evidence>
<comment type="caution">
    <text evidence="1">The sequence shown here is derived from an EMBL/GenBank/DDBJ whole genome shotgun (WGS) entry which is preliminary data.</text>
</comment>